<proteinExistence type="predicted"/>
<evidence type="ECO:0008006" key="3">
    <source>
        <dbReference type="Google" id="ProtNLM"/>
    </source>
</evidence>
<dbReference type="RefSeq" id="WP_142986382.1">
    <property type="nucleotide sequence ID" value="NZ_FXTD01000005.1"/>
</dbReference>
<dbReference type="InterPro" id="IPR012349">
    <property type="entry name" value="Split_barrel_FMN-bd"/>
</dbReference>
<protein>
    <recommendedName>
        <fullName evidence="3">Pyridoxamine 5'-phosphate oxidase</fullName>
    </recommendedName>
</protein>
<dbReference type="Gene3D" id="2.30.110.10">
    <property type="entry name" value="Electron Transport, Fmn-binding Protein, Chain A"/>
    <property type="match status" value="1"/>
</dbReference>
<dbReference type="Proteomes" id="UP000319712">
    <property type="component" value="Unassembled WGS sequence"/>
</dbReference>
<keyword evidence="2" id="KW-1185">Reference proteome</keyword>
<accession>A0A521CQ25</accession>
<dbReference type="SUPFAM" id="SSF50475">
    <property type="entry name" value="FMN-binding split barrel"/>
    <property type="match status" value="1"/>
</dbReference>
<dbReference type="AlphaFoldDB" id="A0A521CQ25"/>
<reference evidence="1 2" key="1">
    <citation type="submission" date="2017-05" db="EMBL/GenBank/DDBJ databases">
        <authorList>
            <person name="Varghese N."/>
            <person name="Submissions S."/>
        </authorList>
    </citation>
    <scope>NUCLEOTIDE SEQUENCE [LARGE SCALE GENOMIC DNA]</scope>
    <source>
        <strain evidence="1 2">DSM 19504</strain>
    </source>
</reference>
<evidence type="ECO:0000313" key="2">
    <source>
        <dbReference type="Proteomes" id="UP000319712"/>
    </source>
</evidence>
<dbReference type="InterPro" id="IPR024747">
    <property type="entry name" value="Pyridox_Oxase-rel"/>
</dbReference>
<dbReference type="OrthoDB" id="288110at2157"/>
<dbReference type="Pfam" id="PF12900">
    <property type="entry name" value="Pyridox_ox_2"/>
    <property type="match status" value="1"/>
</dbReference>
<gene>
    <name evidence="1" type="ORF">SAMN06264867_10532</name>
</gene>
<organism evidence="1 2">
    <name type="scientific">Halorubrum cibi</name>
    <dbReference type="NCBI Taxonomy" id="413815"/>
    <lineage>
        <taxon>Archaea</taxon>
        <taxon>Methanobacteriati</taxon>
        <taxon>Methanobacteriota</taxon>
        <taxon>Stenosarchaea group</taxon>
        <taxon>Halobacteria</taxon>
        <taxon>Halobacteriales</taxon>
        <taxon>Haloferacaceae</taxon>
        <taxon>Halorubrum</taxon>
    </lineage>
</organism>
<dbReference type="EMBL" id="FXTD01000005">
    <property type="protein sequence ID" value="SMO61579.1"/>
    <property type="molecule type" value="Genomic_DNA"/>
</dbReference>
<sequence>MDHVEYVYTAGMTESEIEDRLRSGEHGVLGLANDGDAYAIPLSYHYDGDRLLLRVSEHDDESEKGRFLETTETATFVCYEASTNESWSIHVRGPIREWKTDVDETTVNEWFQPFRLFDEAVSSVEFTLYEIGMKTVIGRKTIE</sequence>
<evidence type="ECO:0000313" key="1">
    <source>
        <dbReference type="EMBL" id="SMO61579.1"/>
    </source>
</evidence>
<name>A0A521CQ25_9EURY</name>